<evidence type="ECO:0000313" key="3">
    <source>
        <dbReference type="Proteomes" id="UP000298545"/>
    </source>
</evidence>
<feature type="transmembrane region" description="Helical" evidence="1">
    <location>
        <begin position="100"/>
        <end position="121"/>
    </location>
</feature>
<name>A0A4D7DXK5_9HYPH</name>
<protein>
    <submittedName>
        <fullName evidence="2">Uncharacterized protein</fullName>
    </submittedName>
</protein>
<dbReference type="AlphaFoldDB" id="A0A4D7DXK5"/>
<sequence>MSLPALLAYLILERQQYLAETSDVSLLDDEYYVKAVTIEMLALGLLPIVIALCVPLLRLPASTSSWVILNNWILVPGNYVVAPLVYLAHSVDDGSEFGLITGLVILAVGAIVLLAWCWAVLKTASGAPNWKVAFFLGVNGSAQYLLLTGLQAAFGIPSSYE</sequence>
<dbReference type="RefSeq" id="WP_136954371.1">
    <property type="nucleotide sequence ID" value="NZ_CP039691.1"/>
</dbReference>
<evidence type="ECO:0000313" key="2">
    <source>
        <dbReference type="EMBL" id="QCI98922.1"/>
    </source>
</evidence>
<dbReference type="EMBL" id="CP039691">
    <property type="protein sequence ID" value="QCI98922.1"/>
    <property type="molecule type" value="Genomic_DNA"/>
</dbReference>
<gene>
    <name evidence="2" type="ORF">CFBP5473_14085</name>
</gene>
<keyword evidence="1" id="KW-1133">Transmembrane helix</keyword>
<evidence type="ECO:0000256" key="1">
    <source>
        <dbReference type="SAM" id="Phobius"/>
    </source>
</evidence>
<proteinExistence type="predicted"/>
<reference evidence="2 3" key="1">
    <citation type="submission" date="2019-04" db="EMBL/GenBank/DDBJ databases">
        <title>Complete genome sequence of Agrobacterium larrymoorei CFBP5473.</title>
        <authorList>
            <person name="Haryono M."/>
            <person name="Chou L."/>
            <person name="Lin Y.-C."/>
            <person name="Lai E.-M."/>
            <person name="Kuo C.-H."/>
        </authorList>
    </citation>
    <scope>NUCLEOTIDE SEQUENCE [LARGE SCALE GENOMIC DNA]</scope>
    <source>
        <strain evidence="2 3">CFBP5473</strain>
    </source>
</reference>
<dbReference type="Proteomes" id="UP000298545">
    <property type="component" value="Chromosome circular"/>
</dbReference>
<keyword evidence="1" id="KW-0472">Membrane</keyword>
<feature type="transmembrane region" description="Helical" evidence="1">
    <location>
        <begin position="31"/>
        <end position="57"/>
    </location>
</feature>
<keyword evidence="1" id="KW-0812">Transmembrane</keyword>
<dbReference type="KEGG" id="alf:CFBP5473_14085"/>
<dbReference type="STRING" id="1367849.GCA_000518585_01604"/>
<accession>A0A4D7DXK5</accession>
<feature type="transmembrane region" description="Helical" evidence="1">
    <location>
        <begin position="133"/>
        <end position="156"/>
    </location>
</feature>
<feature type="transmembrane region" description="Helical" evidence="1">
    <location>
        <begin position="69"/>
        <end position="88"/>
    </location>
</feature>
<organism evidence="2 3">
    <name type="scientific">Agrobacterium larrymoorei</name>
    <dbReference type="NCBI Taxonomy" id="160699"/>
    <lineage>
        <taxon>Bacteria</taxon>
        <taxon>Pseudomonadati</taxon>
        <taxon>Pseudomonadota</taxon>
        <taxon>Alphaproteobacteria</taxon>
        <taxon>Hyphomicrobiales</taxon>
        <taxon>Rhizobiaceae</taxon>
        <taxon>Rhizobium/Agrobacterium group</taxon>
        <taxon>Agrobacterium</taxon>
    </lineage>
</organism>